<accession>A0A1C3EG69</accession>
<dbReference type="RefSeq" id="WP_068903181.1">
    <property type="nucleotide sequence ID" value="NZ_JBHUIF010000016.1"/>
</dbReference>
<reference evidence="1 2" key="1">
    <citation type="submission" date="2016-05" db="EMBL/GenBank/DDBJ databases">
        <title>Genomic Taxonomy of the Vibrionaceae.</title>
        <authorList>
            <person name="Gomez-Gil B."/>
            <person name="Enciso-Ibarra J."/>
        </authorList>
    </citation>
    <scope>NUCLEOTIDE SEQUENCE [LARGE SCALE GENOMIC DNA]</scope>
    <source>
        <strain evidence="1 2">CAIM 1920</strain>
    </source>
</reference>
<gene>
    <name evidence="1" type="ORF">A8L45_13615</name>
</gene>
<dbReference type="Gene3D" id="2.30.30.400">
    <property type="entry name" value="Rof-like"/>
    <property type="match status" value="1"/>
</dbReference>
<dbReference type="Proteomes" id="UP000094936">
    <property type="component" value="Unassembled WGS sequence"/>
</dbReference>
<name>A0A1C3EG69_9GAMM</name>
<dbReference type="Pfam" id="PF07073">
    <property type="entry name" value="ROF"/>
    <property type="match status" value="1"/>
</dbReference>
<evidence type="ECO:0000313" key="2">
    <source>
        <dbReference type="Proteomes" id="UP000094936"/>
    </source>
</evidence>
<evidence type="ECO:0008006" key="3">
    <source>
        <dbReference type="Google" id="ProtNLM"/>
    </source>
</evidence>
<dbReference type="InterPro" id="IPR023534">
    <property type="entry name" value="Rof/RNase_P-like"/>
</dbReference>
<dbReference type="EMBL" id="LYBM01000025">
    <property type="protein sequence ID" value="ODA32228.1"/>
    <property type="molecule type" value="Genomic_DNA"/>
</dbReference>
<dbReference type="InterPro" id="IPR038626">
    <property type="entry name" value="Rof-like_sf"/>
</dbReference>
<sequence>MISRDAYKYFEISCQHYLEIDVLLKNGEEVRGFANEIRLIDIMGENREFLVLRQPGMSIDIDLDDVYAMNAATENAHFSYVKIAGKNAAIPYNEKNCAREVKR</sequence>
<dbReference type="AlphaFoldDB" id="A0A1C3EG69"/>
<protein>
    <recommendedName>
        <fullName evidence="3">Transcriptional antiterminator</fullName>
    </recommendedName>
</protein>
<comment type="caution">
    <text evidence="1">The sequence shown here is derived from an EMBL/GenBank/DDBJ whole genome shotgun (WGS) entry which is preliminary data.</text>
</comment>
<evidence type="ECO:0000313" key="1">
    <source>
        <dbReference type="EMBL" id="ODA32228.1"/>
    </source>
</evidence>
<dbReference type="OrthoDB" id="5344363at2"/>
<organism evidence="1 2">
    <name type="scientific">Veronia pacifica</name>
    <dbReference type="NCBI Taxonomy" id="1080227"/>
    <lineage>
        <taxon>Bacteria</taxon>
        <taxon>Pseudomonadati</taxon>
        <taxon>Pseudomonadota</taxon>
        <taxon>Gammaproteobacteria</taxon>
        <taxon>Vibrionales</taxon>
        <taxon>Vibrionaceae</taxon>
        <taxon>Veronia</taxon>
    </lineage>
</organism>
<keyword evidence="2" id="KW-1185">Reference proteome</keyword>
<dbReference type="InterPro" id="IPR009778">
    <property type="entry name" value="ROF"/>
</dbReference>
<dbReference type="SUPFAM" id="SSF101744">
    <property type="entry name" value="Rof/RNase P subunit-like"/>
    <property type="match status" value="1"/>
</dbReference>
<proteinExistence type="predicted"/>